<dbReference type="AlphaFoldDB" id="A0A164USX8"/>
<dbReference type="Gramene" id="KZM89316">
    <property type="protein sequence ID" value="KZM89316"/>
    <property type="gene ID" value="DCAR_026391"/>
</dbReference>
<reference evidence="2" key="1">
    <citation type="journal article" date="2016" name="Nat. Genet.">
        <title>A high-quality carrot genome assembly provides new insights into carotenoid accumulation and asterid genome evolution.</title>
        <authorList>
            <person name="Iorizzo M."/>
            <person name="Ellison S."/>
            <person name="Senalik D."/>
            <person name="Zeng P."/>
            <person name="Satapoomin P."/>
            <person name="Huang J."/>
            <person name="Bowman M."/>
            <person name="Iovene M."/>
            <person name="Sanseverino W."/>
            <person name="Cavagnaro P."/>
            <person name="Yildiz M."/>
            <person name="Macko-Podgorni A."/>
            <person name="Moranska E."/>
            <person name="Grzebelus E."/>
            <person name="Grzebelus D."/>
            <person name="Ashrafi H."/>
            <person name="Zheng Z."/>
            <person name="Cheng S."/>
            <person name="Spooner D."/>
            <person name="Van Deynze A."/>
            <person name="Simon P."/>
        </authorList>
    </citation>
    <scope>NUCLEOTIDE SEQUENCE [LARGE SCALE GENOMIC DNA]</scope>
    <source>
        <tissue evidence="2">Leaf</tissue>
    </source>
</reference>
<dbReference type="STRING" id="79200.A0A164USX8"/>
<dbReference type="PANTHER" id="PTHR35277">
    <property type="entry name" value="OS09G0363700 PROTEIN"/>
    <property type="match status" value="1"/>
</dbReference>
<evidence type="ECO:0000256" key="1">
    <source>
        <dbReference type="SAM" id="MobiDB-lite"/>
    </source>
</evidence>
<dbReference type="OMA" id="HSFREIN"/>
<accession>A0A164USX8</accession>
<dbReference type="EMBL" id="LNRQ01000007">
    <property type="protein sequence ID" value="KZM89316.1"/>
    <property type="molecule type" value="Genomic_DNA"/>
</dbReference>
<proteinExistence type="predicted"/>
<evidence type="ECO:0000313" key="2">
    <source>
        <dbReference type="EMBL" id="KZM89316.1"/>
    </source>
</evidence>
<sequence length="113" mass="12848">MVKIQVSENRQLTQNYEHSFREINVKVLTFGLRDLEEKDVKAPNLYERAKEEVEAVAHRDGSPHHHKETHGTSDDIDETTPVEAVKGPGVFQRAKEEIQAVAEAIVEIVHPKK</sequence>
<name>A0A164USX8_DAUCS</name>
<feature type="compositionally biased region" description="Basic and acidic residues" evidence="1">
    <location>
        <begin position="53"/>
        <end position="73"/>
    </location>
</feature>
<gene>
    <name evidence="2" type="ORF">DCAR_026391</name>
</gene>
<organism evidence="2">
    <name type="scientific">Daucus carota subsp. sativus</name>
    <name type="common">Carrot</name>
    <dbReference type="NCBI Taxonomy" id="79200"/>
    <lineage>
        <taxon>Eukaryota</taxon>
        <taxon>Viridiplantae</taxon>
        <taxon>Streptophyta</taxon>
        <taxon>Embryophyta</taxon>
        <taxon>Tracheophyta</taxon>
        <taxon>Spermatophyta</taxon>
        <taxon>Magnoliopsida</taxon>
        <taxon>eudicotyledons</taxon>
        <taxon>Gunneridae</taxon>
        <taxon>Pentapetalae</taxon>
        <taxon>asterids</taxon>
        <taxon>campanulids</taxon>
        <taxon>Apiales</taxon>
        <taxon>Apiaceae</taxon>
        <taxon>Apioideae</taxon>
        <taxon>Scandiceae</taxon>
        <taxon>Daucinae</taxon>
        <taxon>Daucus</taxon>
        <taxon>Daucus sect. Daucus</taxon>
    </lineage>
</organism>
<feature type="region of interest" description="Disordered" evidence="1">
    <location>
        <begin position="53"/>
        <end position="82"/>
    </location>
</feature>
<comment type="caution">
    <text evidence="2">The sequence shown here is derived from an EMBL/GenBank/DDBJ whole genome shotgun (WGS) entry which is preliminary data.</text>
</comment>
<protein>
    <submittedName>
        <fullName evidence="2">Uncharacterized protein</fullName>
    </submittedName>
</protein>
<dbReference type="PANTHER" id="PTHR35277:SF10">
    <property type="entry name" value="OS09G0363700 PROTEIN"/>
    <property type="match status" value="1"/>
</dbReference>